<dbReference type="InterPro" id="IPR036291">
    <property type="entry name" value="NAD(P)-bd_dom_sf"/>
</dbReference>
<evidence type="ECO:0000256" key="3">
    <source>
        <dbReference type="ARBA" id="ARBA00023002"/>
    </source>
</evidence>
<keyword evidence="2" id="KW-0521">NADP</keyword>
<dbReference type="PRINTS" id="PR00081">
    <property type="entry name" value="GDHRDH"/>
</dbReference>
<evidence type="ECO:0008006" key="8">
    <source>
        <dbReference type="Google" id="ProtNLM"/>
    </source>
</evidence>
<comment type="caution">
    <text evidence="6">The sequence shown here is derived from an EMBL/GenBank/DDBJ whole genome shotgun (WGS) entry which is preliminary data.</text>
</comment>
<evidence type="ECO:0000256" key="5">
    <source>
        <dbReference type="SAM" id="MobiDB-lite"/>
    </source>
</evidence>
<evidence type="ECO:0000313" key="6">
    <source>
        <dbReference type="EMBL" id="GAA2207037.1"/>
    </source>
</evidence>
<dbReference type="SUPFAM" id="SSF51735">
    <property type="entry name" value="NAD(P)-binding Rossmann-fold domains"/>
    <property type="match status" value="1"/>
</dbReference>
<dbReference type="Pfam" id="PF00106">
    <property type="entry name" value="adh_short"/>
    <property type="match status" value="2"/>
</dbReference>
<dbReference type="RefSeq" id="WP_344473831.1">
    <property type="nucleotide sequence ID" value="NZ_BAAAQX010000005.1"/>
</dbReference>
<gene>
    <name evidence="6" type="ORF">GCM10009850_024950</name>
</gene>
<evidence type="ECO:0000256" key="1">
    <source>
        <dbReference type="ARBA" id="ARBA00006484"/>
    </source>
</evidence>
<protein>
    <recommendedName>
        <fullName evidence="8">Dehydrogenase</fullName>
    </recommendedName>
</protein>
<dbReference type="Proteomes" id="UP001499843">
    <property type="component" value="Unassembled WGS sequence"/>
</dbReference>
<proteinExistence type="inferred from homology"/>
<feature type="region of interest" description="Disordered" evidence="5">
    <location>
        <begin position="83"/>
        <end position="108"/>
    </location>
</feature>
<sequence>MTDTTAVALVTGANKGIGYAVAAGLAARGMTVVLGCRDRDRGEQAAARLRAELSAARMGVGPSITSMPAEPDAAHLRAEPDAARLGTGPDVASLGTGPDASLGTRPGAVNLPTGPGVAYAAGVEPEVRVVVLDVTDPATIEAAAASLDRLDVLVNNAGISGPIDLTPSRTPATTIRDVFETNVIGVLMVTNAMLPLLRKAPAPRIVNVSSGVGSLHHHTDPAHYMSALPASAAYPPSKAALNALTVQYAKELREDGILVNAAAPGACATDFTKGLPFPITRTAEEGAGVIIQLATLGPDGPTGGFFDDGGPVPW</sequence>
<dbReference type="PANTHER" id="PTHR43490">
    <property type="entry name" value="(+)-NEOMENTHOL DEHYDROGENASE"/>
    <property type="match status" value="1"/>
</dbReference>
<evidence type="ECO:0000256" key="4">
    <source>
        <dbReference type="RuleBase" id="RU000363"/>
    </source>
</evidence>
<evidence type="ECO:0000313" key="7">
    <source>
        <dbReference type="Proteomes" id="UP001499843"/>
    </source>
</evidence>
<reference evidence="6 7" key="1">
    <citation type="journal article" date="2019" name="Int. J. Syst. Evol. Microbiol.">
        <title>The Global Catalogue of Microorganisms (GCM) 10K type strain sequencing project: providing services to taxonomists for standard genome sequencing and annotation.</title>
        <authorList>
            <consortium name="The Broad Institute Genomics Platform"/>
            <consortium name="The Broad Institute Genome Sequencing Center for Infectious Disease"/>
            <person name="Wu L."/>
            <person name="Ma J."/>
        </authorList>
    </citation>
    <scope>NUCLEOTIDE SEQUENCE [LARGE SCALE GENOMIC DNA]</scope>
    <source>
        <strain evidence="6 7">JCM 16114</strain>
    </source>
</reference>
<dbReference type="EMBL" id="BAAAQX010000005">
    <property type="protein sequence ID" value="GAA2207037.1"/>
    <property type="molecule type" value="Genomic_DNA"/>
</dbReference>
<keyword evidence="7" id="KW-1185">Reference proteome</keyword>
<name>A0ABN3CCQ5_9ACTN</name>
<organism evidence="6 7">
    <name type="scientific">Nonomuraea monospora</name>
    <dbReference type="NCBI Taxonomy" id="568818"/>
    <lineage>
        <taxon>Bacteria</taxon>
        <taxon>Bacillati</taxon>
        <taxon>Actinomycetota</taxon>
        <taxon>Actinomycetes</taxon>
        <taxon>Streptosporangiales</taxon>
        <taxon>Streptosporangiaceae</taxon>
        <taxon>Nonomuraea</taxon>
    </lineage>
</organism>
<dbReference type="PRINTS" id="PR00080">
    <property type="entry name" value="SDRFAMILY"/>
</dbReference>
<dbReference type="PANTHER" id="PTHR43490:SF99">
    <property type="entry name" value="SHORT-CHAIN DEHYDROGENASE_REDUCTASE"/>
    <property type="match status" value="1"/>
</dbReference>
<dbReference type="InterPro" id="IPR002347">
    <property type="entry name" value="SDR_fam"/>
</dbReference>
<keyword evidence="3" id="KW-0560">Oxidoreductase</keyword>
<comment type="similarity">
    <text evidence="1 4">Belongs to the short-chain dehydrogenases/reductases (SDR) family.</text>
</comment>
<dbReference type="Gene3D" id="3.40.50.720">
    <property type="entry name" value="NAD(P)-binding Rossmann-like Domain"/>
    <property type="match status" value="1"/>
</dbReference>
<evidence type="ECO:0000256" key="2">
    <source>
        <dbReference type="ARBA" id="ARBA00022857"/>
    </source>
</evidence>
<accession>A0ABN3CCQ5</accession>